<evidence type="ECO:0000313" key="2">
    <source>
        <dbReference type="EMBL" id="QNM13817.1"/>
    </source>
</evidence>
<sequence>MKRLYIITGANGHLGNTIISLLPNTACEIRGLILPQETCIDHDNVHYIKGDVCDMDSLEPLFSNIEDKEVYVIHTAGIINIQPHVSPKLYQVNVNGTKNMLELSKRYHVKRFLYTSSVHAIPEKNNLTLIKEINHFSQSSVEGGYAKTKAEASQAVLEASNNGLCTMIVHPSGILGPNGNSSNHLVQMVVDYIQGKLPACVNGGYDFVDVRDVANGCLLALEKGSCGNCYILSNRYYEIKDVLAMAHQITGRRKLPVLPLWLAKAASPIMCKYAKIRHQRPLYTPYTLSTLQSNSRFSHDKATKELGYYPRDLYDTIKDTIDWYYNHLNKH</sequence>
<protein>
    <submittedName>
        <fullName evidence="2">NAD-dependent epimerase/dehydratase family protein</fullName>
    </submittedName>
</protein>
<dbReference type="Pfam" id="PF01370">
    <property type="entry name" value="Epimerase"/>
    <property type="match status" value="1"/>
</dbReference>
<feature type="domain" description="NAD-dependent epimerase/dehydratase" evidence="1">
    <location>
        <begin position="6"/>
        <end position="224"/>
    </location>
</feature>
<dbReference type="PANTHER" id="PTHR48079:SF6">
    <property type="entry name" value="NAD(P)-BINDING DOMAIN-CONTAINING PROTEIN-RELATED"/>
    <property type="match status" value="1"/>
</dbReference>
<reference evidence="2 3" key="1">
    <citation type="submission" date="2020-08" db="EMBL/GenBank/DDBJ databases">
        <authorList>
            <person name="Liu C."/>
            <person name="Sun Q."/>
        </authorList>
    </citation>
    <scope>NUCLEOTIDE SEQUENCE [LARGE SCALE GENOMIC DNA]</scope>
    <source>
        <strain evidence="2 3">NSJ-61</strain>
    </source>
</reference>
<evidence type="ECO:0000313" key="3">
    <source>
        <dbReference type="Proteomes" id="UP000515856"/>
    </source>
</evidence>
<organism evidence="2 3">
    <name type="scientific">[Eubacterium] hominis</name>
    <dbReference type="NCBI Taxonomy" id="2764325"/>
    <lineage>
        <taxon>Bacteria</taxon>
        <taxon>Bacillati</taxon>
        <taxon>Bacillota</taxon>
        <taxon>Erysipelotrichia</taxon>
        <taxon>Erysipelotrichales</taxon>
        <taxon>Erysipelotrichaceae</taxon>
        <taxon>Amedibacillus</taxon>
    </lineage>
</organism>
<accession>A0A7G9GSN5</accession>
<dbReference type="RefSeq" id="WP_117451290.1">
    <property type="nucleotide sequence ID" value="NZ_CP060636.1"/>
</dbReference>
<dbReference type="Proteomes" id="UP000515856">
    <property type="component" value="Chromosome"/>
</dbReference>
<dbReference type="InterPro" id="IPR036291">
    <property type="entry name" value="NAD(P)-bd_dom_sf"/>
</dbReference>
<dbReference type="GO" id="GO:0005737">
    <property type="term" value="C:cytoplasm"/>
    <property type="evidence" value="ECO:0007669"/>
    <property type="project" value="TreeGrafter"/>
</dbReference>
<gene>
    <name evidence="2" type="ORF">H9Q80_07725</name>
</gene>
<dbReference type="EMBL" id="CP060636">
    <property type="protein sequence ID" value="QNM13817.1"/>
    <property type="molecule type" value="Genomic_DNA"/>
</dbReference>
<dbReference type="SUPFAM" id="SSF51735">
    <property type="entry name" value="NAD(P)-binding Rossmann-fold domains"/>
    <property type="match status" value="1"/>
</dbReference>
<keyword evidence="3" id="KW-1185">Reference proteome</keyword>
<dbReference type="PANTHER" id="PTHR48079">
    <property type="entry name" value="PROTEIN YEEZ"/>
    <property type="match status" value="1"/>
</dbReference>
<dbReference type="GO" id="GO:0004029">
    <property type="term" value="F:aldehyde dehydrogenase (NAD+) activity"/>
    <property type="evidence" value="ECO:0007669"/>
    <property type="project" value="TreeGrafter"/>
</dbReference>
<proteinExistence type="predicted"/>
<name>A0A7G9GSN5_9FIRM</name>
<dbReference type="AlphaFoldDB" id="A0A7G9GSN5"/>
<evidence type="ECO:0000259" key="1">
    <source>
        <dbReference type="Pfam" id="PF01370"/>
    </source>
</evidence>
<dbReference type="InterPro" id="IPR051783">
    <property type="entry name" value="NAD(P)-dependent_oxidoreduct"/>
</dbReference>
<dbReference type="KEGG" id="ehn:H9Q80_07725"/>
<dbReference type="InterPro" id="IPR001509">
    <property type="entry name" value="Epimerase_deHydtase"/>
</dbReference>
<dbReference type="Gene3D" id="3.40.50.720">
    <property type="entry name" value="NAD(P)-binding Rossmann-like Domain"/>
    <property type="match status" value="1"/>
</dbReference>